<dbReference type="InterPro" id="IPR001668">
    <property type="entry name" value="Mob_Pre"/>
</dbReference>
<comment type="similarity">
    <text evidence="1">Belongs to the plasmid mobilization pre family.</text>
</comment>
<evidence type="ECO:0000256" key="3">
    <source>
        <dbReference type="SAM" id="MobiDB-lite"/>
    </source>
</evidence>
<keyword evidence="5" id="KW-1185">Reference proteome</keyword>
<sequence length="408" mass="47551">MSFVVARMVKIKSHDVKGIQFHNQREKESRTNPDIDPANRHLNYDLVNAEKIDYNKRVKEIIGSQKIGERKTRKDAVLVNELLITSDTVFFDKLTPDKQKQFFEESCTLFSERYGKQNVAYATVHNDERTPHLHLGIVPMRDGKLQGKNIFNRQELLWIQDEFPKHMQKLGFDIERGEKGSKREHIETQKFKANTLDQQVKDLETKLQDVTKVYEVEQQVDSIPVKDKRDLKAKMGLNGARTIEISSEDYETIKSLAKGSEGLKRENKGLLRKVEKLEVRIDMLNERNSTLVEQKKRLMDENRQLKQAINTYEKLVDYLKMTLEAIKFNATKGLGMAKEKMQAYVGHVRTGVLEQTFGPDVLKKEQFDQYIPDDERPGAEGMRETLQQKREQEKSINRGKKQELDLER</sequence>
<dbReference type="CDD" id="cd17242">
    <property type="entry name" value="MobM_relaxase"/>
    <property type="match status" value="1"/>
</dbReference>
<feature type="region of interest" description="Disordered" evidence="3">
    <location>
        <begin position="369"/>
        <end position="408"/>
    </location>
</feature>
<gene>
    <name evidence="4" type="primary">mobV</name>
    <name evidence="4" type="ORF">ACFPYN_09475</name>
</gene>
<organism evidence="4 5">
    <name type="scientific">Paenisporosarcina macmurdoensis</name>
    <dbReference type="NCBI Taxonomy" id="212659"/>
    <lineage>
        <taxon>Bacteria</taxon>
        <taxon>Bacillati</taxon>
        <taxon>Bacillota</taxon>
        <taxon>Bacilli</taxon>
        <taxon>Bacillales</taxon>
        <taxon>Caryophanaceae</taxon>
        <taxon>Paenisporosarcina</taxon>
    </lineage>
</organism>
<evidence type="ECO:0000256" key="2">
    <source>
        <dbReference type="SAM" id="Coils"/>
    </source>
</evidence>
<evidence type="ECO:0000256" key="1">
    <source>
        <dbReference type="ARBA" id="ARBA00010657"/>
    </source>
</evidence>
<evidence type="ECO:0000313" key="4">
    <source>
        <dbReference type="EMBL" id="MFC6039647.1"/>
    </source>
</evidence>
<dbReference type="Proteomes" id="UP001596170">
    <property type="component" value="Unassembled WGS sequence"/>
</dbReference>
<dbReference type="Pfam" id="PF01076">
    <property type="entry name" value="Mob_Pre"/>
    <property type="match status" value="1"/>
</dbReference>
<comment type="caution">
    <text evidence="4">The sequence shown here is derived from an EMBL/GenBank/DDBJ whole genome shotgun (WGS) entry which is preliminary data.</text>
</comment>
<feature type="coiled-coil region" evidence="2">
    <location>
        <begin position="186"/>
        <end position="213"/>
    </location>
</feature>
<accession>A0ABW1L8X7</accession>
<dbReference type="Gene3D" id="3.30.930.30">
    <property type="match status" value="1"/>
</dbReference>
<feature type="coiled-coil region" evidence="2">
    <location>
        <begin position="260"/>
        <end position="315"/>
    </location>
</feature>
<evidence type="ECO:0000313" key="5">
    <source>
        <dbReference type="Proteomes" id="UP001596170"/>
    </source>
</evidence>
<proteinExistence type="inferred from homology"/>
<name>A0ABW1L8X7_9BACL</name>
<dbReference type="RefSeq" id="WP_377733776.1">
    <property type="nucleotide sequence ID" value="NZ_JBHSRI010000013.1"/>
</dbReference>
<dbReference type="NCBIfam" id="NF041497">
    <property type="entry name" value="MobV"/>
    <property type="match status" value="1"/>
</dbReference>
<protein>
    <submittedName>
        <fullName evidence="4">MobV family relaxase</fullName>
    </submittedName>
</protein>
<reference evidence="5" key="1">
    <citation type="journal article" date="2019" name="Int. J. Syst. Evol. Microbiol.">
        <title>The Global Catalogue of Microorganisms (GCM) 10K type strain sequencing project: providing services to taxonomists for standard genome sequencing and annotation.</title>
        <authorList>
            <consortium name="The Broad Institute Genomics Platform"/>
            <consortium name="The Broad Institute Genome Sequencing Center for Infectious Disease"/>
            <person name="Wu L."/>
            <person name="Ma J."/>
        </authorList>
    </citation>
    <scope>NUCLEOTIDE SEQUENCE [LARGE SCALE GENOMIC DNA]</scope>
    <source>
        <strain evidence="5">CCUG 54527</strain>
    </source>
</reference>
<dbReference type="EMBL" id="JBHSRI010000013">
    <property type="protein sequence ID" value="MFC6039647.1"/>
    <property type="molecule type" value="Genomic_DNA"/>
</dbReference>
<keyword evidence="2" id="KW-0175">Coiled coil</keyword>